<evidence type="ECO:0000256" key="4">
    <source>
        <dbReference type="PIRSR" id="PIRSR000103-1"/>
    </source>
</evidence>
<dbReference type="Pfam" id="PF14833">
    <property type="entry name" value="NAD_binding_11"/>
    <property type="match status" value="1"/>
</dbReference>
<dbReference type="RefSeq" id="WP_073368047.1">
    <property type="nucleotide sequence ID" value="NZ_FNTL01000004.1"/>
</dbReference>
<evidence type="ECO:0000256" key="2">
    <source>
        <dbReference type="ARBA" id="ARBA00023002"/>
    </source>
</evidence>
<evidence type="ECO:0000256" key="1">
    <source>
        <dbReference type="ARBA" id="ARBA00009080"/>
    </source>
</evidence>
<sequence>MVDKFVAPQTNSVGWVGLGAMGRPMADRLTTAGYHVIPLEMRAGRDPDAVAAALAATDVVVTCLPGPDEVRDVWTGSGGLLEVMRTGSVLIDASTIGPATAMELADAAAERGMVALDCPVSGGPQGAAAGTLAVMAGGDADTIERVLPILETFGTVHQCGKPGSGQAVKLINQSVLAGMLGGLGLGYALTERCGVGPELMHRVLSGGVVRGFLTEALWPLMASDDLDAGFAAKHMVKDIRLCREYARDAAVPAALLDTVEGWLVAAMEVRGHSVATQAIGQGVLA</sequence>
<keyword evidence="3" id="KW-0520">NAD</keyword>
<dbReference type="GO" id="GO:0050661">
    <property type="term" value="F:NADP binding"/>
    <property type="evidence" value="ECO:0007669"/>
    <property type="project" value="InterPro"/>
</dbReference>
<evidence type="ECO:0000313" key="7">
    <source>
        <dbReference type="EMBL" id="SEC23791.1"/>
    </source>
</evidence>
<dbReference type="Gene3D" id="3.40.50.720">
    <property type="entry name" value="NAD(P)-binding Rossmann-like Domain"/>
    <property type="match status" value="2"/>
</dbReference>
<dbReference type="SUPFAM" id="SSF48179">
    <property type="entry name" value="6-phosphogluconate dehydrogenase C-terminal domain-like"/>
    <property type="match status" value="1"/>
</dbReference>
<dbReference type="InterPro" id="IPR008927">
    <property type="entry name" value="6-PGluconate_DH-like_C_sf"/>
</dbReference>
<reference evidence="8" key="1">
    <citation type="submission" date="2016-10" db="EMBL/GenBank/DDBJ databases">
        <authorList>
            <person name="Varghese N."/>
        </authorList>
    </citation>
    <scope>NUCLEOTIDE SEQUENCE [LARGE SCALE GENOMIC DNA]</scope>
    <source>
        <strain evidence="8">DSM 44719</strain>
    </source>
</reference>
<dbReference type="InterPro" id="IPR006115">
    <property type="entry name" value="6PGDH_NADP-bd"/>
</dbReference>
<dbReference type="Pfam" id="PF03446">
    <property type="entry name" value="NAD_binding_2"/>
    <property type="match status" value="1"/>
</dbReference>
<dbReference type="InterPro" id="IPR015815">
    <property type="entry name" value="HIBADH-related"/>
</dbReference>
<dbReference type="OrthoDB" id="3185659at2"/>
<dbReference type="Proteomes" id="UP000183407">
    <property type="component" value="Unassembled WGS sequence"/>
</dbReference>
<dbReference type="AlphaFoldDB" id="A0A1H4QWD1"/>
<evidence type="ECO:0000313" key="8">
    <source>
        <dbReference type="Proteomes" id="UP000183407"/>
    </source>
</evidence>
<evidence type="ECO:0000256" key="3">
    <source>
        <dbReference type="ARBA" id="ARBA00023027"/>
    </source>
</evidence>
<dbReference type="EMBL" id="FNTL01000004">
    <property type="protein sequence ID" value="SEC23791.1"/>
    <property type="molecule type" value="Genomic_DNA"/>
</dbReference>
<feature type="domain" description="6-phosphogluconate dehydrogenase NADP-binding" evidence="5">
    <location>
        <begin position="13"/>
        <end position="156"/>
    </location>
</feature>
<feature type="active site" evidence="4">
    <location>
        <position position="169"/>
    </location>
</feature>
<dbReference type="InterPro" id="IPR036291">
    <property type="entry name" value="NAD(P)-bd_dom_sf"/>
</dbReference>
<feature type="domain" description="3-hydroxyisobutyrate dehydrogenase-like NAD-binding" evidence="6">
    <location>
        <begin position="163"/>
        <end position="273"/>
    </location>
</feature>
<dbReference type="InterPro" id="IPR029154">
    <property type="entry name" value="HIBADH-like_NADP-bd"/>
</dbReference>
<keyword evidence="2" id="KW-0560">Oxidoreductase</keyword>
<evidence type="ECO:0000259" key="5">
    <source>
        <dbReference type="Pfam" id="PF03446"/>
    </source>
</evidence>
<dbReference type="Gene3D" id="1.10.1040.10">
    <property type="entry name" value="N-(1-d-carboxylethyl)-l-norvaline Dehydrogenase, domain 2"/>
    <property type="match status" value="1"/>
</dbReference>
<gene>
    <name evidence="7" type="ORF">SAMN04490220_1132</name>
</gene>
<comment type="similarity">
    <text evidence="1">Belongs to the HIBADH-related family.</text>
</comment>
<dbReference type="PIRSF" id="PIRSF000103">
    <property type="entry name" value="HIBADH"/>
    <property type="match status" value="1"/>
</dbReference>
<dbReference type="PANTHER" id="PTHR43060">
    <property type="entry name" value="3-HYDROXYISOBUTYRATE DEHYDROGENASE-LIKE 1, MITOCHONDRIAL-RELATED"/>
    <property type="match status" value="1"/>
</dbReference>
<organism evidence="7 8">
    <name type="scientific">Rhodococcus jostii</name>
    <dbReference type="NCBI Taxonomy" id="132919"/>
    <lineage>
        <taxon>Bacteria</taxon>
        <taxon>Bacillati</taxon>
        <taxon>Actinomycetota</taxon>
        <taxon>Actinomycetes</taxon>
        <taxon>Mycobacteriales</taxon>
        <taxon>Nocardiaceae</taxon>
        <taxon>Rhodococcus</taxon>
    </lineage>
</organism>
<protein>
    <submittedName>
        <fullName evidence="7">3-hydroxyisobutyrate dehydrogenase</fullName>
    </submittedName>
</protein>
<dbReference type="SUPFAM" id="SSF51735">
    <property type="entry name" value="NAD(P)-binding Rossmann-fold domains"/>
    <property type="match status" value="1"/>
</dbReference>
<name>A0A1H4QWD1_RHOJO</name>
<dbReference type="GO" id="GO:0051287">
    <property type="term" value="F:NAD binding"/>
    <property type="evidence" value="ECO:0007669"/>
    <property type="project" value="InterPro"/>
</dbReference>
<dbReference type="PANTHER" id="PTHR43060:SF15">
    <property type="entry name" value="3-HYDROXYISOBUTYRATE DEHYDROGENASE-LIKE 1, MITOCHONDRIAL-RELATED"/>
    <property type="match status" value="1"/>
</dbReference>
<evidence type="ECO:0000259" key="6">
    <source>
        <dbReference type="Pfam" id="PF14833"/>
    </source>
</evidence>
<dbReference type="GO" id="GO:0016491">
    <property type="term" value="F:oxidoreductase activity"/>
    <property type="evidence" value="ECO:0007669"/>
    <property type="project" value="UniProtKB-KW"/>
</dbReference>
<accession>A0A1H4QWD1</accession>
<proteinExistence type="inferred from homology"/>
<dbReference type="InterPro" id="IPR013328">
    <property type="entry name" value="6PGD_dom2"/>
</dbReference>